<dbReference type="PANTHER" id="PTHR35007">
    <property type="entry name" value="INTEGRAL MEMBRANE PROTEIN-RELATED"/>
    <property type="match status" value="1"/>
</dbReference>
<dbReference type="PANTHER" id="PTHR35007:SF1">
    <property type="entry name" value="PILUS ASSEMBLY PROTEIN"/>
    <property type="match status" value="1"/>
</dbReference>
<dbReference type="RefSeq" id="WP_012122608.1">
    <property type="nucleotide sequence ID" value="NC_009767.1"/>
</dbReference>
<feature type="transmembrane region" description="Helical" evidence="6">
    <location>
        <begin position="12"/>
        <end position="34"/>
    </location>
</feature>
<dbReference type="Pfam" id="PF00482">
    <property type="entry name" value="T2SSF"/>
    <property type="match status" value="1"/>
</dbReference>
<dbReference type="InterPro" id="IPR018076">
    <property type="entry name" value="T2SS_GspF_dom"/>
</dbReference>
<evidence type="ECO:0000256" key="3">
    <source>
        <dbReference type="ARBA" id="ARBA00022692"/>
    </source>
</evidence>
<keyword evidence="4 6" id="KW-1133">Transmembrane helix</keyword>
<protein>
    <submittedName>
        <fullName evidence="8">Type II secretion system protein</fullName>
    </submittedName>
</protein>
<dbReference type="eggNOG" id="COG4965">
    <property type="taxonomic scope" value="Bacteria"/>
</dbReference>
<feature type="transmembrane region" description="Helical" evidence="6">
    <location>
        <begin position="264"/>
        <end position="283"/>
    </location>
</feature>
<dbReference type="HOGENOM" id="CLU_064305_0_0_0"/>
<dbReference type="InterPro" id="IPR042094">
    <property type="entry name" value="T2SS_GspF_sf"/>
</dbReference>
<evidence type="ECO:0000256" key="6">
    <source>
        <dbReference type="SAM" id="Phobius"/>
    </source>
</evidence>
<organism evidence="8 9">
    <name type="scientific">Roseiflexus castenholzii (strain DSM 13941 / HLO8)</name>
    <dbReference type="NCBI Taxonomy" id="383372"/>
    <lineage>
        <taxon>Bacteria</taxon>
        <taxon>Bacillati</taxon>
        <taxon>Chloroflexota</taxon>
        <taxon>Chloroflexia</taxon>
        <taxon>Chloroflexales</taxon>
        <taxon>Roseiflexineae</taxon>
        <taxon>Roseiflexaceae</taxon>
        <taxon>Roseiflexus</taxon>
    </lineage>
</organism>
<dbReference type="Gene3D" id="1.20.81.30">
    <property type="entry name" value="Type II secretion system (T2SS), domain F"/>
    <property type="match status" value="1"/>
</dbReference>
<keyword evidence="2" id="KW-1003">Cell membrane</keyword>
<dbReference type="GO" id="GO:0005886">
    <property type="term" value="C:plasma membrane"/>
    <property type="evidence" value="ECO:0007669"/>
    <property type="project" value="UniProtKB-SubCell"/>
</dbReference>
<gene>
    <name evidence="8" type="ordered locus">Rcas_4156</name>
</gene>
<dbReference type="KEGG" id="rca:Rcas_4156"/>
<accession>A7NRJ1</accession>
<feature type="domain" description="Type II secretion system protein GspF" evidence="7">
    <location>
        <begin position="156"/>
        <end position="280"/>
    </location>
</feature>
<name>A7NRJ1_ROSCS</name>
<dbReference type="Proteomes" id="UP000000263">
    <property type="component" value="Chromosome"/>
</dbReference>
<dbReference type="STRING" id="383372.Rcas_4156"/>
<sequence>MDSPVSLDLVLPIGAALLAGLAVLTLIFALHSLAARDTGVDSRIAAYLGGGRAERSSTLNDQQIAERLNEVIKRQSFASRIEHDLAAASLPLTVPEYLLMRIAVPLIATLLALLIWRQALIAPAALIIGHLALSFWMRIRRQRRKQAFSDQLPETLDLITASMRGGFSLVQSLANVAGDVQEPMRTELRRVFQEVQLGLSITQALDNLVQRMESTDLDLVVTAIKIHARVGGNLGQILENISTTMRERAKLRREVRVITSMQRISSYVIGALPFALALIIFTINPTYMMRLFQPGLILCIPIGAFVSSVAGFLIIRKIVDVRI</sequence>
<keyword evidence="9" id="KW-1185">Reference proteome</keyword>
<feature type="transmembrane region" description="Helical" evidence="6">
    <location>
        <begin position="121"/>
        <end position="139"/>
    </location>
</feature>
<evidence type="ECO:0000313" key="9">
    <source>
        <dbReference type="Proteomes" id="UP000000263"/>
    </source>
</evidence>
<feature type="transmembrane region" description="Helical" evidence="6">
    <location>
        <begin position="98"/>
        <end position="115"/>
    </location>
</feature>
<comment type="subcellular location">
    <subcellularLocation>
        <location evidence="1">Cell membrane</location>
        <topology evidence="1">Multi-pass membrane protein</topology>
    </subcellularLocation>
</comment>
<reference evidence="8 9" key="1">
    <citation type="submission" date="2007-08" db="EMBL/GenBank/DDBJ databases">
        <title>Complete sequence of Roseiflexus castenholzii DSM 13941.</title>
        <authorList>
            <consortium name="US DOE Joint Genome Institute"/>
            <person name="Copeland A."/>
            <person name="Lucas S."/>
            <person name="Lapidus A."/>
            <person name="Barry K."/>
            <person name="Glavina del Rio T."/>
            <person name="Dalin E."/>
            <person name="Tice H."/>
            <person name="Pitluck S."/>
            <person name="Thompson L.S."/>
            <person name="Brettin T."/>
            <person name="Bruce D."/>
            <person name="Detter J.C."/>
            <person name="Han C."/>
            <person name="Tapia R."/>
            <person name="Schmutz J."/>
            <person name="Larimer F."/>
            <person name="Land M."/>
            <person name="Hauser L."/>
            <person name="Kyrpides N."/>
            <person name="Mikhailova N."/>
            <person name="Bryant D.A."/>
            <person name="Hanada S."/>
            <person name="Tsukatani Y."/>
            <person name="Richardson P."/>
        </authorList>
    </citation>
    <scope>NUCLEOTIDE SEQUENCE [LARGE SCALE GENOMIC DNA]</scope>
    <source>
        <strain evidence="9">DSM 13941 / HLO8</strain>
    </source>
</reference>
<evidence type="ECO:0000256" key="2">
    <source>
        <dbReference type="ARBA" id="ARBA00022475"/>
    </source>
</evidence>
<dbReference type="EMBL" id="CP000804">
    <property type="protein sequence ID" value="ABU60187.1"/>
    <property type="molecule type" value="Genomic_DNA"/>
</dbReference>
<keyword evidence="5 6" id="KW-0472">Membrane</keyword>
<evidence type="ECO:0000259" key="7">
    <source>
        <dbReference type="Pfam" id="PF00482"/>
    </source>
</evidence>
<dbReference type="AlphaFoldDB" id="A7NRJ1"/>
<proteinExistence type="predicted"/>
<keyword evidence="3 6" id="KW-0812">Transmembrane</keyword>
<dbReference type="OrthoDB" id="9803381at2"/>
<evidence type="ECO:0000313" key="8">
    <source>
        <dbReference type="EMBL" id="ABU60187.1"/>
    </source>
</evidence>
<evidence type="ECO:0000256" key="1">
    <source>
        <dbReference type="ARBA" id="ARBA00004651"/>
    </source>
</evidence>
<evidence type="ECO:0000256" key="5">
    <source>
        <dbReference type="ARBA" id="ARBA00023136"/>
    </source>
</evidence>
<feature type="transmembrane region" description="Helical" evidence="6">
    <location>
        <begin position="295"/>
        <end position="315"/>
    </location>
</feature>
<evidence type="ECO:0000256" key="4">
    <source>
        <dbReference type="ARBA" id="ARBA00022989"/>
    </source>
</evidence>